<dbReference type="InterPro" id="IPR001810">
    <property type="entry name" value="F-box_dom"/>
</dbReference>
<gene>
    <name evidence="2" type="ORF">BDW42DRAFT_199214</name>
</gene>
<dbReference type="SUPFAM" id="SSF52047">
    <property type="entry name" value="RNI-like"/>
    <property type="match status" value="1"/>
</dbReference>
<dbReference type="SUPFAM" id="SSF81383">
    <property type="entry name" value="F-box domain"/>
    <property type="match status" value="1"/>
</dbReference>
<organism evidence="2 3">
    <name type="scientific">Aspergillus taichungensis</name>
    <dbReference type="NCBI Taxonomy" id="482145"/>
    <lineage>
        <taxon>Eukaryota</taxon>
        <taxon>Fungi</taxon>
        <taxon>Dikarya</taxon>
        <taxon>Ascomycota</taxon>
        <taxon>Pezizomycotina</taxon>
        <taxon>Eurotiomycetes</taxon>
        <taxon>Eurotiomycetidae</taxon>
        <taxon>Eurotiales</taxon>
        <taxon>Aspergillaceae</taxon>
        <taxon>Aspergillus</taxon>
        <taxon>Aspergillus subgen. Circumdati</taxon>
    </lineage>
</organism>
<dbReference type="InterPro" id="IPR036047">
    <property type="entry name" value="F-box-like_dom_sf"/>
</dbReference>
<proteinExistence type="predicted"/>
<dbReference type="Gene3D" id="3.80.10.10">
    <property type="entry name" value="Ribonuclease Inhibitor"/>
    <property type="match status" value="1"/>
</dbReference>
<evidence type="ECO:0000313" key="2">
    <source>
        <dbReference type="EMBL" id="PLN84720.1"/>
    </source>
</evidence>
<dbReference type="PANTHER" id="PTHR42057:SF2">
    <property type="entry name" value="F-BOX DOMAIN PROTEIN (AFU_ORTHOLOGUE AFUA_4G00200)-RELATED"/>
    <property type="match status" value="1"/>
</dbReference>
<accession>A0A2J5I490</accession>
<dbReference type="CDD" id="cd09917">
    <property type="entry name" value="F-box_SF"/>
    <property type="match status" value="1"/>
</dbReference>
<dbReference type="Pfam" id="PF12937">
    <property type="entry name" value="F-box-like"/>
    <property type="match status" value="1"/>
</dbReference>
<name>A0A2J5I490_9EURO</name>
<evidence type="ECO:0000313" key="3">
    <source>
        <dbReference type="Proteomes" id="UP000235023"/>
    </source>
</evidence>
<dbReference type="PANTHER" id="PTHR42057">
    <property type="entry name" value="F-BOX DOMAIN PROTEIN (AFU_ORTHOLOGUE AFUA_4G00200)"/>
    <property type="match status" value="1"/>
</dbReference>
<reference evidence="3" key="1">
    <citation type="submission" date="2017-12" db="EMBL/GenBank/DDBJ databases">
        <authorList>
            <consortium name="DOE Joint Genome Institute"/>
            <person name="Mondo S.J."/>
            <person name="Kjaerbolling I."/>
            <person name="Vesth T.C."/>
            <person name="Frisvad J.C."/>
            <person name="Nybo J.L."/>
            <person name="Theobald S."/>
            <person name="Kuo A."/>
            <person name="Bowyer P."/>
            <person name="Matsuda Y."/>
            <person name="Lyhne E.K."/>
            <person name="Kogle M.E."/>
            <person name="Clum A."/>
            <person name="Lipzen A."/>
            <person name="Salamov A."/>
            <person name="Ngan C.Y."/>
            <person name="Daum C."/>
            <person name="Chiniquy J."/>
            <person name="Barry K."/>
            <person name="LaButti K."/>
            <person name="Haridas S."/>
            <person name="Simmons B.A."/>
            <person name="Magnuson J.K."/>
            <person name="Mortensen U.H."/>
            <person name="Larsen T.O."/>
            <person name="Grigoriev I.V."/>
            <person name="Baker S.E."/>
            <person name="Andersen M.R."/>
            <person name="Nordberg H.P."/>
            <person name="Cantor M.N."/>
            <person name="Hua S.X."/>
        </authorList>
    </citation>
    <scope>NUCLEOTIDE SEQUENCE [LARGE SCALE GENOMIC DNA]</scope>
    <source>
        <strain evidence="3">IBT 19404</strain>
    </source>
</reference>
<dbReference type="OrthoDB" id="3140657at2759"/>
<dbReference type="InterPro" id="IPR032675">
    <property type="entry name" value="LRR_dom_sf"/>
</dbReference>
<evidence type="ECO:0000259" key="1">
    <source>
        <dbReference type="PROSITE" id="PS50181"/>
    </source>
</evidence>
<protein>
    <recommendedName>
        <fullName evidence="1">F-box domain-containing protein</fullName>
    </recommendedName>
</protein>
<dbReference type="PROSITE" id="PS50181">
    <property type="entry name" value="FBOX"/>
    <property type="match status" value="1"/>
</dbReference>
<dbReference type="EMBL" id="KZ559509">
    <property type="protein sequence ID" value="PLN84720.1"/>
    <property type="molecule type" value="Genomic_DNA"/>
</dbReference>
<sequence length="433" mass="49647">MTTLTTLPEEILLLIFDFVNRPSLKSLRYTCRRISAPATERLFQSILLYPHDKSIDRLVSIANSDTHLSQIPRHVRFEPYQEGHYVIHDLDDPNSPNWGAVSSQFGKLPRLDSVTLHFTNKCPDGSYNQLVVGYYYLRMKIIDDFFGAVVKMAPLPRKLTIGIINEIPPEDSHGYSARIRRVLGRLHTFRLGILCKDLPSDSYLETPSKWLQPAAAALRKLDLMFCGDQPAWSIFSVEDVHFPQLRSLTLRGCTFTADAQVEWILSHADTLGELVLERCRILIHADIRENSTGKASFEAVGMKFTTKSGHPNRVEGMYGMRWNKMLALFGERLGQLRRFRMGWNRRDADGWCEDTMPVRSSVHPCRYASYCEWYADQEEGFPYDGGIERIGRTGVHWSVDERRILARRAGGGRSPQYQQDHEALVELLRRIGD</sequence>
<dbReference type="Proteomes" id="UP000235023">
    <property type="component" value="Unassembled WGS sequence"/>
</dbReference>
<keyword evidence="3" id="KW-1185">Reference proteome</keyword>
<feature type="domain" description="F-box" evidence="1">
    <location>
        <begin position="1"/>
        <end position="46"/>
    </location>
</feature>
<dbReference type="AlphaFoldDB" id="A0A2J5I490"/>